<dbReference type="EMBL" id="PVYX01000002">
    <property type="protein sequence ID" value="PRX54946.1"/>
    <property type="molecule type" value="Genomic_DNA"/>
</dbReference>
<dbReference type="InterPro" id="IPR013324">
    <property type="entry name" value="RNA_pol_sigma_r3/r4-like"/>
</dbReference>
<sequence length="182" mass="21444">MENKNFGLTQADFDRLVVDLKRNDTFFFEQVFTKQFEETIVYLKRENRADHEDAYDATMDALIAFRLRFVQGKLSYGNLRFLFTKMASQMYLKSKRSKVQTVDNNLLVNEETVETENREMSPEFNKAWQKLGAGCKDVLTKYYYGKMKLLEIADELSKSPATVRKQKERCIKKMKELISVEI</sequence>
<proteinExistence type="predicted"/>
<dbReference type="AlphaFoldDB" id="A0A2T0MBT5"/>
<dbReference type="GO" id="GO:0006352">
    <property type="term" value="P:DNA-templated transcription initiation"/>
    <property type="evidence" value="ECO:0007669"/>
    <property type="project" value="InterPro"/>
</dbReference>
<keyword evidence="2" id="KW-1185">Reference proteome</keyword>
<dbReference type="InterPro" id="IPR036388">
    <property type="entry name" value="WH-like_DNA-bd_sf"/>
</dbReference>
<protein>
    <submittedName>
        <fullName evidence="1">RNA polymerase sigma factor (Sigma-70 family)</fullName>
    </submittedName>
</protein>
<organism evidence="1 2">
    <name type="scientific">Flagellimonas meridianipacifica</name>
    <dbReference type="NCBI Taxonomy" id="1080225"/>
    <lineage>
        <taxon>Bacteria</taxon>
        <taxon>Pseudomonadati</taxon>
        <taxon>Bacteroidota</taxon>
        <taxon>Flavobacteriia</taxon>
        <taxon>Flavobacteriales</taxon>
        <taxon>Flavobacteriaceae</taxon>
        <taxon>Flagellimonas</taxon>
    </lineage>
</organism>
<dbReference type="OrthoDB" id="1099849at2"/>
<dbReference type="NCBIfam" id="TIGR02937">
    <property type="entry name" value="sigma70-ECF"/>
    <property type="match status" value="1"/>
</dbReference>
<dbReference type="RefSeq" id="WP_106146448.1">
    <property type="nucleotide sequence ID" value="NZ_PVYX01000002.1"/>
</dbReference>
<dbReference type="InterPro" id="IPR014284">
    <property type="entry name" value="RNA_pol_sigma-70_dom"/>
</dbReference>
<evidence type="ECO:0000313" key="1">
    <source>
        <dbReference type="EMBL" id="PRX54946.1"/>
    </source>
</evidence>
<name>A0A2T0MBT5_9FLAO</name>
<dbReference type="Proteomes" id="UP000237640">
    <property type="component" value="Unassembled WGS sequence"/>
</dbReference>
<gene>
    <name evidence="1" type="ORF">CLV81_3351</name>
</gene>
<evidence type="ECO:0000313" key="2">
    <source>
        <dbReference type="Proteomes" id="UP000237640"/>
    </source>
</evidence>
<comment type="caution">
    <text evidence="1">The sequence shown here is derived from an EMBL/GenBank/DDBJ whole genome shotgun (WGS) entry which is preliminary data.</text>
</comment>
<accession>A0A2T0MBT5</accession>
<dbReference type="Gene3D" id="1.10.10.10">
    <property type="entry name" value="Winged helix-like DNA-binding domain superfamily/Winged helix DNA-binding domain"/>
    <property type="match status" value="1"/>
</dbReference>
<dbReference type="SUPFAM" id="SSF88659">
    <property type="entry name" value="Sigma3 and sigma4 domains of RNA polymerase sigma factors"/>
    <property type="match status" value="1"/>
</dbReference>
<dbReference type="GO" id="GO:0003700">
    <property type="term" value="F:DNA-binding transcription factor activity"/>
    <property type="evidence" value="ECO:0007669"/>
    <property type="project" value="InterPro"/>
</dbReference>
<reference evidence="1 2" key="1">
    <citation type="submission" date="2018-03" db="EMBL/GenBank/DDBJ databases">
        <title>Genomic Encyclopedia of Archaeal and Bacterial Type Strains, Phase II (KMG-II): from individual species to whole genera.</title>
        <authorList>
            <person name="Goeker M."/>
        </authorList>
    </citation>
    <scope>NUCLEOTIDE SEQUENCE [LARGE SCALE GENOMIC DNA]</scope>
    <source>
        <strain evidence="1 2">DSM 25027</strain>
    </source>
</reference>